<comment type="catalytic activity">
    <reaction evidence="9 10 11">
        <text>adenosine(37) in tRNA + dimethylallyl diphosphate = N(6)-dimethylallyladenosine(37) in tRNA + diphosphate</text>
        <dbReference type="Rhea" id="RHEA:26482"/>
        <dbReference type="Rhea" id="RHEA-COMP:10162"/>
        <dbReference type="Rhea" id="RHEA-COMP:10375"/>
        <dbReference type="ChEBI" id="CHEBI:33019"/>
        <dbReference type="ChEBI" id="CHEBI:57623"/>
        <dbReference type="ChEBI" id="CHEBI:74411"/>
        <dbReference type="ChEBI" id="CHEBI:74415"/>
        <dbReference type="EC" id="2.5.1.75"/>
    </reaction>
</comment>
<comment type="function">
    <text evidence="2 10 12">Catalyzes the transfer of a dimethylallyl group onto the adenine at position 37 in tRNAs that read codons beginning with uridine, leading to the formation of N6-(dimethylallyl)adenosine (i(6)A).</text>
</comment>
<keyword evidence="7 10" id="KW-0067">ATP-binding</keyword>
<feature type="binding site" evidence="10">
    <location>
        <begin position="14"/>
        <end position="21"/>
    </location>
    <ligand>
        <name>ATP</name>
        <dbReference type="ChEBI" id="CHEBI:30616"/>
    </ligand>
</feature>
<dbReference type="GO" id="GO:0005524">
    <property type="term" value="F:ATP binding"/>
    <property type="evidence" value="ECO:0007669"/>
    <property type="project" value="UniProtKB-UniRule"/>
</dbReference>
<keyword evidence="5 10" id="KW-0819">tRNA processing</keyword>
<evidence type="ECO:0000256" key="13">
    <source>
        <dbReference type="RuleBase" id="RU003785"/>
    </source>
</evidence>
<evidence type="ECO:0000256" key="3">
    <source>
        <dbReference type="ARBA" id="ARBA00005842"/>
    </source>
</evidence>
<keyword evidence="6 10" id="KW-0547">Nucleotide-binding</keyword>
<dbReference type="AlphaFoldDB" id="A0AAN1UTU1"/>
<evidence type="ECO:0000256" key="5">
    <source>
        <dbReference type="ARBA" id="ARBA00022694"/>
    </source>
</evidence>
<dbReference type="InterPro" id="IPR039657">
    <property type="entry name" value="Dimethylallyltransferase"/>
</dbReference>
<keyword evidence="4 10" id="KW-0808">Transferase</keyword>
<dbReference type="Pfam" id="PF01715">
    <property type="entry name" value="IPPT"/>
    <property type="match status" value="1"/>
</dbReference>
<evidence type="ECO:0000256" key="11">
    <source>
        <dbReference type="RuleBase" id="RU003783"/>
    </source>
</evidence>
<sequence length="305" mass="34295">MESHLKSGLIVLCGPTATGKSSLAIAIAQQLGSPILSADSRLIYRGFDIGTAKPTATEQQLAPHYLIDLCDPRQGFTVGDYQDQAVPLIQQFQAQGQIPLLVGGTGLYIKAIVNGLRFPRIAPQPTLRSQLQRLGQPLCHELLQRVDPVAAERIHANDRVRTLRALEVFYVSGDRLTDLQKEQPPIYPILQIGLDSDHLEERIRQRTMQMLTAGFIEEVKQLGDRYGWDLPLLNTLGYRQVCAYLRGELTETDLPEQIILQTRQYAKQQRTWFRANPSIHWIDADASDRLDLALQLIEGFFTTLS</sequence>
<dbReference type="Gene3D" id="3.40.50.300">
    <property type="entry name" value="P-loop containing nucleotide triphosphate hydrolases"/>
    <property type="match status" value="1"/>
</dbReference>
<dbReference type="EMBL" id="CP030139">
    <property type="protein sequence ID" value="AZB71886.1"/>
    <property type="molecule type" value="Genomic_DNA"/>
</dbReference>
<proteinExistence type="inferred from homology"/>
<feature type="region of interest" description="Interaction with substrate tRNA" evidence="10">
    <location>
        <begin position="39"/>
        <end position="42"/>
    </location>
</feature>
<dbReference type="PANTHER" id="PTHR11088">
    <property type="entry name" value="TRNA DIMETHYLALLYLTRANSFERASE"/>
    <property type="match status" value="1"/>
</dbReference>
<evidence type="ECO:0000256" key="2">
    <source>
        <dbReference type="ARBA" id="ARBA00003213"/>
    </source>
</evidence>
<evidence type="ECO:0000256" key="8">
    <source>
        <dbReference type="ARBA" id="ARBA00022842"/>
    </source>
</evidence>
<evidence type="ECO:0000256" key="6">
    <source>
        <dbReference type="ARBA" id="ARBA00022741"/>
    </source>
</evidence>
<organism evidence="14 15">
    <name type="scientific">Synechococcus elongatus PCC 11801</name>
    <dbReference type="NCBI Taxonomy" id="2219813"/>
    <lineage>
        <taxon>Bacteria</taxon>
        <taxon>Bacillati</taxon>
        <taxon>Cyanobacteriota</taxon>
        <taxon>Cyanophyceae</taxon>
        <taxon>Synechococcales</taxon>
        <taxon>Synechococcaceae</taxon>
        <taxon>Synechococcus</taxon>
    </lineage>
</organism>
<comment type="cofactor">
    <cofactor evidence="1 10">
        <name>Mg(2+)</name>
        <dbReference type="ChEBI" id="CHEBI:18420"/>
    </cofactor>
</comment>
<comment type="caution">
    <text evidence="10">Lacks conserved residue(s) required for the propagation of feature annotation.</text>
</comment>
<feature type="binding site" evidence="10">
    <location>
        <begin position="16"/>
        <end position="21"/>
    </location>
    <ligand>
        <name>substrate</name>
    </ligand>
</feature>
<comment type="similarity">
    <text evidence="3 10 13">Belongs to the IPP transferase family.</text>
</comment>
<dbReference type="Gene3D" id="1.10.20.140">
    <property type="match status" value="1"/>
</dbReference>
<dbReference type="HAMAP" id="MF_00185">
    <property type="entry name" value="IPP_trans"/>
    <property type="match status" value="1"/>
</dbReference>
<comment type="subunit">
    <text evidence="10">Monomer.</text>
</comment>
<evidence type="ECO:0000313" key="14">
    <source>
        <dbReference type="EMBL" id="AZB71886.1"/>
    </source>
</evidence>
<evidence type="ECO:0000256" key="7">
    <source>
        <dbReference type="ARBA" id="ARBA00022840"/>
    </source>
</evidence>
<feature type="site" description="Interaction with substrate tRNA" evidence="10">
    <location>
        <position position="105"/>
    </location>
</feature>
<evidence type="ECO:0000313" key="15">
    <source>
        <dbReference type="Proteomes" id="UP000267249"/>
    </source>
</evidence>
<accession>A0AAN1UTU1</accession>
<dbReference type="EC" id="2.5.1.75" evidence="10"/>
<reference evidence="14 15" key="1">
    <citation type="journal article" date="2018" name="Sci. Rep.">
        <title>Genome Features and Biochemical Characteristics of a Robust, Fast Growing and Naturally Transformable Cyanobacterium Synechococcus elongatus PCC 11801 Isolated from India.</title>
        <authorList>
            <person name="Jaiswal D."/>
            <person name="Sengupta A."/>
            <person name="Sohoni S."/>
            <person name="Sengupta S."/>
            <person name="Phadnavis A.G."/>
            <person name="Pakrasi H.B."/>
            <person name="Wangikar P.P."/>
        </authorList>
    </citation>
    <scope>NUCLEOTIDE SEQUENCE [LARGE SCALE GENOMIC DNA]</scope>
    <source>
        <strain evidence="14 15">PCC 11801</strain>
    </source>
</reference>
<feature type="site" description="Interaction with substrate tRNA" evidence="10">
    <location>
        <position position="128"/>
    </location>
</feature>
<dbReference type="Proteomes" id="UP000267249">
    <property type="component" value="Chromosome"/>
</dbReference>
<dbReference type="PANTHER" id="PTHR11088:SF60">
    <property type="entry name" value="TRNA DIMETHYLALLYLTRANSFERASE"/>
    <property type="match status" value="1"/>
</dbReference>
<protein>
    <recommendedName>
        <fullName evidence="10">tRNA dimethylallyltransferase</fullName>
        <ecNumber evidence="10">2.5.1.75</ecNumber>
    </recommendedName>
    <alternativeName>
        <fullName evidence="10">Dimethylallyl diphosphate:tRNA dimethylallyltransferase</fullName>
        <shortName evidence="10">DMAPP:tRNA dimethylallyltransferase</shortName>
        <shortName evidence="10">DMATase</shortName>
    </alternativeName>
    <alternativeName>
        <fullName evidence="10">Isopentenyl-diphosphate:tRNA isopentenyltransferase</fullName>
        <shortName evidence="10">IPP transferase</shortName>
        <shortName evidence="10">IPPT</shortName>
        <shortName evidence="10">IPTase</shortName>
    </alternativeName>
</protein>
<evidence type="ECO:0000256" key="4">
    <source>
        <dbReference type="ARBA" id="ARBA00022679"/>
    </source>
</evidence>
<dbReference type="GO" id="GO:0006400">
    <property type="term" value="P:tRNA modification"/>
    <property type="evidence" value="ECO:0007669"/>
    <property type="project" value="TreeGrafter"/>
</dbReference>
<gene>
    <name evidence="10 14" type="primary">miaA</name>
    <name evidence="14" type="ORF">DOP62_03315</name>
</gene>
<evidence type="ECO:0000256" key="10">
    <source>
        <dbReference type="HAMAP-Rule" id="MF_00185"/>
    </source>
</evidence>
<dbReference type="InterPro" id="IPR018022">
    <property type="entry name" value="IPT"/>
</dbReference>
<dbReference type="InterPro" id="IPR027417">
    <property type="entry name" value="P-loop_NTPase"/>
</dbReference>
<dbReference type="NCBIfam" id="TIGR00174">
    <property type="entry name" value="miaA"/>
    <property type="match status" value="1"/>
</dbReference>
<dbReference type="RefSeq" id="WP_208675576.1">
    <property type="nucleotide sequence ID" value="NZ_CP030139.2"/>
</dbReference>
<dbReference type="SUPFAM" id="SSF52540">
    <property type="entry name" value="P-loop containing nucleoside triphosphate hydrolases"/>
    <property type="match status" value="2"/>
</dbReference>
<evidence type="ECO:0000256" key="9">
    <source>
        <dbReference type="ARBA" id="ARBA00049563"/>
    </source>
</evidence>
<evidence type="ECO:0000256" key="1">
    <source>
        <dbReference type="ARBA" id="ARBA00001946"/>
    </source>
</evidence>
<evidence type="ECO:0000256" key="12">
    <source>
        <dbReference type="RuleBase" id="RU003784"/>
    </source>
</evidence>
<dbReference type="GO" id="GO:0052381">
    <property type="term" value="F:tRNA dimethylallyltransferase activity"/>
    <property type="evidence" value="ECO:0007669"/>
    <property type="project" value="UniProtKB-UniRule"/>
</dbReference>
<name>A0AAN1UTU1_SYNEL</name>
<keyword evidence="8 10" id="KW-0460">Magnesium</keyword>